<evidence type="ECO:0000313" key="2">
    <source>
        <dbReference type="EMBL" id="VTJ87364.1"/>
    </source>
</evidence>
<protein>
    <submittedName>
        <fullName evidence="2">Uncharacterized protein</fullName>
    </submittedName>
</protein>
<organism evidence="2 3">
    <name type="scientific">Marmota monax</name>
    <name type="common">Woodchuck</name>
    <dbReference type="NCBI Taxonomy" id="9995"/>
    <lineage>
        <taxon>Eukaryota</taxon>
        <taxon>Metazoa</taxon>
        <taxon>Chordata</taxon>
        <taxon>Craniata</taxon>
        <taxon>Vertebrata</taxon>
        <taxon>Euteleostomi</taxon>
        <taxon>Mammalia</taxon>
        <taxon>Eutheria</taxon>
        <taxon>Euarchontoglires</taxon>
        <taxon>Glires</taxon>
        <taxon>Rodentia</taxon>
        <taxon>Sciuromorpha</taxon>
        <taxon>Sciuridae</taxon>
        <taxon>Xerinae</taxon>
        <taxon>Marmotini</taxon>
        <taxon>Marmota</taxon>
    </lineage>
</organism>
<gene>
    <name evidence="2" type="ORF">MONAX_5E003753</name>
</gene>
<evidence type="ECO:0000313" key="3">
    <source>
        <dbReference type="Proteomes" id="UP000335636"/>
    </source>
</evidence>
<keyword evidence="3" id="KW-1185">Reference proteome</keyword>
<proteinExistence type="predicted"/>
<name>A0A5E4CZQ9_MARMO</name>
<sequence length="260" mass="27753">MGSLCGLGLRTTLFRTVGRVCPRVKCPVCRARLRRPVDVERQVPHSGSPGDTGTPSSGPVLGPTTTWNSPPVTTGGSFGYRTECRGREGGSGVGPETGPPGDNHSYGPLRPVVDPVVVTREDTGRSLDDGSVTGAFRSPDSMLSVNVGPDGPTPPGTDTSSKDDPGSDPVLSLHDWTPCSSVGRDPETRRTRTREGPLEDQGGDRDTRYKTRLPLSTGPIPRYVPYGRPEWVRVASRVATGDRRTWVWTPATVNHSGADE</sequence>
<evidence type="ECO:0000256" key="1">
    <source>
        <dbReference type="SAM" id="MobiDB-lite"/>
    </source>
</evidence>
<dbReference type="EMBL" id="CABDUW010002578">
    <property type="protein sequence ID" value="VTJ87364.1"/>
    <property type="molecule type" value="Genomic_DNA"/>
</dbReference>
<reference evidence="2" key="1">
    <citation type="submission" date="2019-04" db="EMBL/GenBank/DDBJ databases">
        <authorList>
            <person name="Alioto T."/>
            <person name="Alioto T."/>
        </authorList>
    </citation>
    <scope>NUCLEOTIDE SEQUENCE [LARGE SCALE GENOMIC DNA]</scope>
</reference>
<feature type="compositionally biased region" description="Low complexity" evidence="1">
    <location>
        <begin position="44"/>
        <end position="59"/>
    </location>
</feature>
<feature type="region of interest" description="Disordered" evidence="1">
    <location>
        <begin position="40"/>
        <end position="110"/>
    </location>
</feature>
<feature type="compositionally biased region" description="Basic and acidic residues" evidence="1">
    <location>
        <begin position="184"/>
        <end position="209"/>
    </location>
</feature>
<dbReference type="Proteomes" id="UP000335636">
    <property type="component" value="Unassembled WGS sequence"/>
</dbReference>
<feature type="region of interest" description="Disordered" evidence="1">
    <location>
        <begin position="122"/>
        <end position="223"/>
    </location>
</feature>
<accession>A0A5E4CZQ9</accession>
<dbReference type="AlphaFoldDB" id="A0A5E4CZQ9"/>
<feature type="compositionally biased region" description="Polar residues" evidence="1">
    <location>
        <begin position="63"/>
        <end position="75"/>
    </location>
</feature>
<comment type="caution">
    <text evidence="2">The sequence shown here is derived from an EMBL/GenBank/DDBJ whole genome shotgun (WGS) entry which is preliminary data.</text>
</comment>